<evidence type="ECO:0000256" key="1">
    <source>
        <dbReference type="SAM" id="Phobius"/>
    </source>
</evidence>
<gene>
    <name evidence="2" type="ORF">Goarm_010837</name>
</gene>
<reference evidence="2 3" key="1">
    <citation type="journal article" date="2019" name="Genome Biol. Evol.">
        <title>Insights into the evolution of the New World diploid cottons (Gossypium, subgenus Houzingenia) based on genome sequencing.</title>
        <authorList>
            <person name="Grover C.E."/>
            <person name="Arick M.A. 2nd"/>
            <person name="Thrash A."/>
            <person name="Conover J.L."/>
            <person name="Sanders W.S."/>
            <person name="Peterson D.G."/>
            <person name="Frelichowski J.E."/>
            <person name="Scheffler J.A."/>
            <person name="Scheffler B.E."/>
            <person name="Wendel J.F."/>
        </authorList>
    </citation>
    <scope>NUCLEOTIDE SEQUENCE [LARGE SCALE GENOMIC DNA]</scope>
    <source>
        <strain evidence="2">6</strain>
        <tissue evidence="2">Leaf</tissue>
    </source>
</reference>
<evidence type="ECO:0000313" key="2">
    <source>
        <dbReference type="EMBL" id="MBA0825934.1"/>
    </source>
</evidence>
<proteinExistence type="predicted"/>
<keyword evidence="1" id="KW-0472">Membrane</keyword>
<keyword evidence="3" id="KW-1185">Reference proteome</keyword>
<dbReference type="AlphaFoldDB" id="A0A7J9IWI3"/>
<comment type="caution">
    <text evidence="2">The sequence shown here is derived from an EMBL/GenBank/DDBJ whole genome shotgun (WGS) entry which is preliminary data.</text>
</comment>
<feature type="transmembrane region" description="Helical" evidence="1">
    <location>
        <begin position="12"/>
        <end position="33"/>
    </location>
</feature>
<accession>A0A7J9IWI3</accession>
<dbReference type="EMBL" id="JABFAE010000004">
    <property type="protein sequence ID" value="MBA0825934.1"/>
    <property type="molecule type" value="Genomic_DNA"/>
</dbReference>
<evidence type="ECO:0000313" key="3">
    <source>
        <dbReference type="Proteomes" id="UP000593575"/>
    </source>
</evidence>
<name>A0A7J9IWI3_9ROSI</name>
<feature type="transmembrane region" description="Helical" evidence="1">
    <location>
        <begin position="45"/>
        <end position="62"/>
    </location>
</feature>
<keyword evidence="1" id="KW-0812">Transmembrane</keyword>
<dbReference type="Proteomes" id="UP000593575">
    <property type="component" value="Unassembled WGS sequence"/>
</dbReference>
<keyword evidence="1" id="KW-1133">Transmembrane helix</keyword>
<protein>
    <submittedName>
        <fullName evidence="2">Uncharacterized protein</fullName>
    </submittedName>
</protein>
<organism evidence="2 3">
    <name type="scientific">Gossypium armourianum</name>
    <dbReference type="NCBI Taxonomy" id="34283"/>
    <lineage>
        <taxon>Eukaryota</taxon>
        <taxon>Viridiplantae</taxon>
        <taxon>Streptophyta</taxon>
        <taxon>Embryophyta</taxon>
        <taxon>Tracheophyta</taxon>
        <taxon>Spermatophyta</taxon>
        <taxon>Magnoliopsida</taxon>
        <taxon>eudicotyledons</taxon>
        <taxon>Gunneridae</taxon>
        <taxon>Pentapetalae</taxon>
        <taxon>rosids</taxon>
        <taxon>malvids</taxon>
        <taxon>Malvales</taxon>
        <taxon>Malvaceae</taxon>
        <taxon>Malvoideae</taxon>
        <taxon>Gossypium</taxon>
    </lineage>
</organism>
<sequence length="210" mass="23341">MNKVQPILQPSIRFLVQAMCQSCLLTSLSVTALRLLSPSHMKLKLGSMTLFMAVFLISLLSNNRFYDHPYRLSDVVNLQAQLASLKAQAAQSIANGSVTANPIDKYHGKLHNLQDVQTWCHPNDSSMAPNFNPNLSTSSYGLSDRTSSLGNFENSVISSGSDDYVSFNTNFEDAPRSMSPFDMQTHNRQWTNFQDVDDLQAMALGYAQHS</sequence>